<dbReference type="FunFam" id="3.30.565.10:FF:000010">
    <property type="entry name" value="Sensor histidine kinase RcsC"/>
    <property type="match status" value="1"/>
</dbReference>
<sequence>MKHASLRLGALALSSQRLNKGLLLLAGLTLLLTSTSYWAIHRLVEAEQEKVEFHFARVIENIHEHEAFLRNVASAYDRTNRGLLPDVQPASRRALGSDDARSLFQGRGLPLSLPFTLSHGRQLSRTDTHGAFSLGTQLTDYYSTYWSGSYYASPQLFVFAPAGQFDIAIPGIDGVRQRLPLQQAHYLTIAGRLRDQLQPQRALLGGGVVRWLRAPAALYPTTKTLVATVGVDLPADLMPSRQEQGLTTIVALLDMGQINEIERVLRRPVYNQFTLISPQGEVLLGSLGDDRQAPMGLSIGGQGLRFKMATEGGAHWTALYAISYEDFLRYAKWPLIGLALTMLLALVVGWWINRWYRLEFVQPAQRAQQRLLESEAFSRVMMDNAPVGLSVVRREDHQVLLENQRAREWQGTAQLLELLDLGEVSATPGEVWLEVDGRHLQAYFVATRYQGEDVLLCGFNDITRHVDDAQTMEQARRSADQASEAKTLFLATMSHEIRTPLYGVLGNLELLGMTQLNSRQRQYLEVIQGSSTVLFQLISDVLDVSKIESGQMALEVAPFSPRTLVLEAVQGFTAAAQNKGLQLQEELDPQLPAHVRGDAGRIRQIVHNLLSNAIKFTDSGRVLMRLVVTELTAEHVTLQWQVSDTGVGIAPKALDDLFKPFYQVSGRDQTSGAGLGLSICARLSELMGGSMRVVSEPGLGSSFSLLLRLPIVAGEVAPEPVEELLGLSLPGAALRILVVEDNPINQAILQEQLEALGAHAMVAENGERALQVWAVQPFDLVITDVNMPRMNGYELTRELRRMGVKVPIIGVTANAMREEGERCLAVGMTAWVVKPLSLNMLRAALLAHCRDERIDATTRIDDTADLDDWIELSPAMHDLLIRTLDDDIKAIETGLALGDATDVRQRLHSLSGGLATLRAMALARTCGQWEHALQEGPLDARIRSGIEALLGRLRSVASALTTQS</sequence>
<dbReference type="InterPro" id="IPR003661">
    <property type="entry name" value="HisK_dim/P_dom"/>
</dbReference>
<dbReference type="EMBL" id="JACMYH010000011">
    <property type="protein sequence ID" value="MBC2680755.1"/>
    <property type="molecule type" value="Genomic_DNA"/>
</dbReference>
<dbReference type="PRINTS" id="PR00344">
    <property type="entry name" value="BCTRLSENSOR"/>
</dbReference>
<dbReference type="SMART" id="SM00388">
    <property type="entry name" value="HisKA"/>
    <property type="match status" value="1"/>
</dbReference>
<keyword evidence="6 16" id="KW-0597">Phosphoprotein</keyword>
<keyword evidence="11" id="KW-0067">ATP-binding</keyword>
<dbReference type="InterPro" id="IPR036097">
    <property type="entry name" value="HisK_dim/P_sf"/>
</dbReference>
<dbReference type="PROSITE" id="PS50894">
    <property type="entry name" value="HPT"/>
    <property type="match status" value="1"/>
</dbReference>
<evidence type="ECO:0000313" key="21">
    <source>
        <dbReference type="EMBL" id="MBC2680755.1"/>
    </source>
</evidence>
<feature type="modified residue" description="4-aspartylphosphate" evidence="16">
    <location>
        <position position="784"/>
    </location>
</feature>
<evidence type="ECO:0000256" key="5">
    <source>
        <dbReference type="ARBA" id="ARBA00022519"/>
    </source>
</evidence>
<dbReference type="Gene3D" id="3.40.50.2300">
    <property type="match status" value="1"/>
</dbReference>
<accession>A0A7X1G931</accession>
<dbReference type="SMART" id="SM00387">
    <property type="entry name" value="HATPase_c"/>
    <property type="match status" value="1"/>
</dbReference>
<dbReference type="SUPFAM" id="SSF47384">
    <property type="entry name" value="Homodimeric domain of signal transducing histidine kinase"/>
    <property type="match status" value="1"/>
</dbReference>
<evidence type="ECO:0000256" key="16">
    <source>
        <dbReference type="PROSITE-ProRule" id="PRU00169"/>
    </source>
</evidence>
<dbReference type="GO" id="GO:0005524">
    <property type="term" value="F:ATP binding"/>
    <property type="evidence" value="ECO:0007669"/>
    <property type="project" value="UniProtKB-KW"/>
</dbReference>
<evidence type="ECO:0000256" key="8">
    <source>
        <dbReference type="ARBA" id="ARBA00022692"/>
    </source>
</evidence>
<dbReference type="PANTHER" id="PTHR43047">
    <property type="entry name" value="TWO-COMPONENT HISTIDINE PROTEIN KINASE"/>
    <property type="match status" value="1"/>
</dbReference>
<dbReference type="GO" id="GO:0000155">
    <property type="term" value="F:phosphorelay sensor kinase activity"/>
    <property type="evidence" value="ECO:0007669"/>
    <property type="project" value="InterPro"/>
</dbReference>
<dbReference type="FunFam" id="1.10.287.130:FF:000004">
    <property type="entry name" value="Ethylene receptor 1"/>
    <property type="match status" value="1"/>
</dbReference>
<keyword evidence="14 17" id="KW-0472">Membrane</keyword>
<keyword evidence="13" id="KW-0902">Two-component regulatory system</keyword>
<evidence type="ECO:0000259" key="20">
    <source>
        <dbReference type="PROSITE" id="PS50894"/>
    </source>
</evidence>
<name>A0A7X1G931_9PSED</name>
<organism evidence="21 22">
    <name type="scientific">Pseudomonas baltica</name>
    <dbReference type="NCBI Taxonomy" id="2762576"/>
    <lineage>
        <taxon>Bacteria</taxon>
        <taxon>Pseudomonadati</taxon>
        <taxon>Pseudomonadota</taxon>
        <taxon>Gammaproteobacteria</taxon>
        <taxon>Pseudomonadales</taxon>
        <taxon>Pseudomonadaceae</taxon>
        <taxon>Pseudomonas</taxon>
    </lineage>
</organism>
<evidence type="ECO:0000256" key="11">
    <source>
        <dbReference type="ARBA" id="ARBA00022840"/>
    </source>
</evidence>
<dbReference type="InterPro" id="IPR036641">
    <property type="entry name" value="HPT_dom_sf"/>
</dbReference>
<dbReference type="Gene3D" id="1.20.120.160">
    <property type="entry name" value="HPT domain"/>
    <property type="match status" value="1"/>
</dbReference>
<dbReference type="SMART" id="SM00448">
    <property type="entry name" value="REC"/>
    <property type="match status" value="1"/>
</dbReference>
<gene>
    <name evidence="21" type="ORF">H7993_20390</name>
</gene>
<keyword evidence="7" id="KW-0808">Transferase</keyword>
<evidence type="ECO:0000256" key="12">
    <source>
        <dbReference type="ARBA" id="ARBA00022989"/>
    </source>
</evidence>
<evidence type="ECO:0000313" key="22">
    <source>
        <dbReference type="Proteomes" id="UP000546173"/>
    </source>
</evidence>
<keyword evidence="9" id="KW-0547">Nucleotide-binding</keyword>
<dbReference type="GO" id="GO:0005886">
    <property type="term" value="C:plasma membrane"/>
    <property type="evidence" value="ECO:0007669"/>
    <property type="project" value="UniProtKB-SubCell"/>
</dbReference>
<dbReference type="CDD" id="cd17546">
    <property type="entry name" value="REC_hyHK_CKI1_RcsC-like"/>
    <property type="match status" value="1"/>
</dbReference>
<dbReference type="InterPro" id="IPR001789">
    <property type="entry name" value="Sig_transdc_resp-reg_receiver"/>
</dbReference>
<dbReference type="CDD" id="cd16922">
    <property type="entry name" value="HATPase_EvgS-ArcB-TorS-like"/>
    <property type="match status" value="1"/>
</dbReference>
<evidence type="ECO:0000256" key="10">
    <source>
        <dbReference type="ARBA" id="ARBA00022777"/>
    </source>
</evidence>
<evidence type="ECO:0000256" key="9">
    <source>
        <dbReference type="ARBA" id="ARBA00022741"/>
    </source>
</evidence>
<dbReference type="Gene3D" id="1.10.287.130">
    <property type="match status" value="1"/>
</dbReference>
<evidence type="ECO:0000256" key="3">
    <source>
        <dbReference type="ARBA" id="ARBA00012438"/>
    </source>
</evidence>
<evidence type="ECO:0000256" key="14">
    <source>
        <dbReference type="ARBA" id="ARBA00023136"/>
    </source>
</evidence>
<keyword evidence="10" id="KW-0418">Kinase</keyword>
<evidence type="ECO:0000256" key="13">
    <source>
        <dbReference type="ARBA" id="ARBA00023012"/>
    </source>
</evidence>
<dbReference type="InterPro" id="IPR004358">
    <property type="entry name" value="Sig_transdc_His_kin-like_C"/>
</dbReference>
<keyword evidence="22" id="KW-1185">Reference proteome</keyword>
<feature type="domain" description="Response regulatory" evidence="19">
    <location>
        <begin position="735"/>
        <end position="849"/>
    </location>
</feature>
<dbReference type="InterPro" id="IPR011006">
    <property type="entry name" value="CheY-like_superfamily"/>
</dbReference>
<evidence type="ECO:0000256" key="6">
    <source>
        <dbReference type="ARBA" id="ARBA00022553"/>
    </source>
</evidence>
<dbReference type="SUPFAM" id="SSF47226">
    <property type="entry name" value="Histidine-containing phosphotransfer domain, HPT domain"/>
    <property type="match status" value="1"/>
</dbReference>
<comment type="subcellular location">
    <subcellularLocation>
        <location evidence="2">Cell inner membrane</location>
        <topology evidence="2">Multi-pass membrane protein</topology>
    </subcellularLocation>
</comment>
<keyword evidence="4" id="KW-1003">Cell membrane</keyword>
<keyword evidence="8 17" id="KW-0812">Transmembrane</keyword>
<comment type="caution">
    <text evidence="21">The sequence shown here is derived from an EMBL/GenBank/DDBJ whole genome shotgun (WGS) entry which is preliminary data.</text>
</comment>
<protein>
    <recommendedName>
        <fullName evidence="3">histidine kinase</fullName>
        <ecNumber evidence="3">2.7.13.3</ecNumber>
    </recommendedName>
</protein>
<feature type="domain" description="HPt" evidence="20">
    <location>
        <begin position="869"/>
        <end position="964"/>
    </location>
</feature>
<dbReference type="InterPro" id="IPR036890">
    <property type="entry name" value="HATPase_C_sf"/>
</dbReference>
<dbReference type="RefSeq" id="WP_185795470.1">
    <property type="nucleotide sequence ID" value="NZ_JACMYH010000011.1"/>
</dbReference>
<dbReference type="Gene3D" id="3.30.565.10">
    <property type="entry name" value="Histidine kinase-like ATPase, C-terminal domain"/>
    <property type="match status" value="1"/>
</dbReference>
<dbReference type="PANTHER" id="PTHR43047:SF78">
    <property type="entry name" value="SENSORY_REGULATORY PROTEIN RPFC"/>
    <property type="match status" value="1"/>
</dbReference>
<feature type="transmembrane region" description="Helical" evidence="17">
    <location>
        <begin position="21"/>
        <end position="40"/>
    </location>
</feature>
<dbReference type="AlphaFoldDB" id="A0A7X1G931"/>
<evidence type="ECO:0000256" key="4">
    <source>
        <dbReference type="ARBA" id="ARBA00022475"/>
    </source>
</evidence>
<dbReference type="InterPro" id="IPR005467">
    <property type="entry name" value="His_kinase_dom"/>
</dbReference>
<dbReference type="Pfam" id="PF00072">
    <property type="entry name" value="Response_reg"/>
    <property type="match status" value="1"/>
</dbReference>
<dbReference type="SUPFAM" id="SSF55874">
    <property type="entry name" value="ATPase domain of HSP90 chaperone/DNA topoisomerase II/histidine kinase"/>
    <property type="match status" value="1"/>
</dbReference>
<evidence type="ECO:0000256" key="7">
    <source>
        <dbReference type="ARBA" id="ARBA00022679"/>
    </source>
</evidence>
<dbReference type="Pfam" id="PF02518">
    <property type="entry name" value="HATPase_c"/>
    <property type="match status" value="1"/>
</dbReference>
<dbReference type="InterPro" id="IPR003594">
    <property type="entry name" value="HATPase_dom"/>
</dbReference>
<evidence type="ECO:0000256" key="2">
    <source>
        <dbReference type="ARBA" id="ARBA00004429"/>
    </source>
</evidence>
<proteinExistence type="predicted"/>
<evidence type="ECO:0000259" key="19">
    <source>
        <dbReference type="PROSITE" id="PS50110"/>
    </source>
</evidence>
<dbReference type="Pfam" id="PF01627">
    <property type="entry name" value="Hpt"/>
    <property type="match status" value="1"/>
</dbReference>
<evidence type="ECO:0000256" key="17">
    <source>
        <dbReference type="SAM" id="Phobius"/>
    </source>
</evidence>
<evidence type="ECO:0000256" key="1">
    <source>
        <dbReference type="ARBA" id="ARBA00000085"/>
    </source>
</evidence>
<dbReference type="Proteomes" id="UP000546173">
    <property type="component" value="Unassembled WGS sequence"/>
</dbReference>
<dbReference type="EC" id="2.7.13.3" evidence="3"/>
<dbReference type="PROSITE" id="PS50110">
    <property type="entry name" value="RESPONSE_REGULATORY"/>
    <property type="match status" value="1"/>
</dbReference>
<keyword evidence="5" id="KW-0997">Cell inner membrane</keyword>
<dbReference type="SUPFAM" id="SSF52172">
    <property type="entry name" value="CheY-like"/>
    <property type="match status" value="1"/>
</dbReference>
<dbReference type="PROSITE" id="PS50109">
    <property type="entry name" value="HIS_KIN"/>
    <property type="match status" value="1"/>
</dbReference>
<dbReference type="Pfam" id="PF00512">
    <property type="entry name" value="HisKA"/>
    <property type="match status" value="1"/>
</dbReference>
<evidence type="ECO:0000259" key="18">
    <source>
        <dbReference type="PROSITE" id="PS50109"/>
    </source>
</evidence>
<reference evidence="21 22" key="1">
    <citation type="submission" date="2020-08" db="EMBL/GenBank/DDBJ databases">
        <title>Pseudomonas sp. nov.</title>
        <authorList>
            <person name="Gieschler S."/>
            <person name="Fiedler G."/>
            <person name="Brinks E."/>
            <person name="Boehnlein C."/>
            <person name="Franz C.M.A.P."/>
            <person name="Kabisch J."/>
        </authorList>
    </citation>
    <scope>NUCLEOTIDE SEQUENCE [LARGE SCALE GENOMIC DNA]</scope>
    <source>
        <strain evidence="21 22">MBT-2</strain>
    </source>
</reference>
<feature type="domain" description="Histidine kinase" evidence="18">
    <location>
        <begin position="492"/>
        <end position="711"/>
    </location>
</feature>
<feature type="modified residue" description="Phosphohistidine" evidence="15">
    <location>
        <position position="908"/>
    </location>
</feature>
<dbReference type="CDD" id="cd00082">
    <property type="entry name" value="HisKA"/>
    <property type="match status" value="1"/>
</dbReference>
<evidence type="ECO:0000256" key="15">
    <source>
        <dbReference type="PROSITE-ProRule" id="PRU00110"/>
    </source>
</evidence>
<keyword evidence="12 17" id="KW-1133">Transmembrane helix</keyword>
<dbReference type="InterPro" id="IPR008207">
    <property type="entry name" value="Sig_transdc_His_kin_Hpt_dom"/>
</dbReference>
<comment type="catalytic activity">
    <reaction evidence="1">
        <text>ATP + protein L-histidine = ADP + protein N-phospho-L-histidine.</text>
        <dbReference type="EC" id="2.7.13.3"/>
    </reaction>
</comment>